<accession>A0A0E9R0Q7</accession>
<dbReference type="EMBL" id="GBXM01086260">
    <property type="protein sequence ID" value="JAH22317.1"/>
    <property type="molecule type" value="Transcribed_RNA"/>
</dbReference>
<dbReference type="AlphaFoldDB" id="A0A0E9R0Q7"/>
<evidence type="ECO:0000313" key="1">
    <source>
        <dbReference type="EMBL" id="JAH22317.1"/>
    </source>
</evidence>
<proteinExistence type="predicted"/>
<organism evidence="1">
    <name type="scientific">Anguilla anguilla</name>
    <name type="common">European freshwater eel</name>
    <name type="synonym">Muraena anguilla</name>
    <dbReference type="NCBI Taxonomy" id="7936"/>
    <lineage>
        <taxon>Eukaryota</taxon>
        <taxon>Metazoa</taxon>
        <taxon>Chordata</taxon>
        <taxon>Craniata</taxon>
        <taxon>Vertebrata</taxon>
        <taxon>Euteleostomi</taxon>
        <taxon>Actinopterygii</taxon>
        <taxon>Neopterygii</taxon>
        <taxon>Teleostei</taxon>
        <taxon>Anguilliformes</taxon>
        <taxon>Anguillidae</taxon>
        <taxon>Anguilla</taxon>
    </lineage>
</organism>
<reference evidence="1" key="1">
    <citation type="submission" date="2014-11" db="EMBL/GenBank/DDBJ databases">
        <authorList>
            <person name="Amaro Gonzalez C."/>
        </authorList>
    </citation>
    <scope>NUCLEOTIDE SEQUENCE</scope>
</reference>
<protein>
    <submittedName>
        <fullName evidence="1">Uncharacterized protein</fullName>
    </submittedName>
</protein>
<name>A0A0E9R0Q7_ANGAN</name>
<reference evidence="1" key="2">
    <citation type="journal article" date="2015" name="Fish Shellfish Immunol.">
        <title>Early steps in the European eel (Anguilla anguilla)-Vibrio vulnificus interaction in the gills: Role of the RtxA13 toxin.</title>
        <authorList>
            <person name="Callol A."/>
            <person name="Pajuelo D."/>
            <person name="Ebbesson L."/>
            <person name="Teles M."/>
            <person name="MacKenzie S."/>
            <person name="Amaro C."/>
        </authorList>
    </citation>
    <scope>NUCLEOTIDE SEQUENCE</scope>
</reference>
<sequence>MPQLQHLSLPRYILYTRDRIQCKYKQKDQNELLRS</sequence>